<protein>
    <submittedName>
        <fullName evidence="3">WecB/TagA/CpsF family glycosyltransferase</fullName>
    </submittedName>
</protein>
<accession>A0AA96WMU3</accession>
<dbReference type="GO" id="GO:0016758">
    <property type="term" value="F:hexosyltransferase activity"/>
    <property type="evidence" value="ECO:0007669"/>
    <property type="project" value="TreeGrafter"/>
</dbReference>
<dbReference type="EMBL" id="CP053586">
    <property type="protein sequence ID" value="WNZ24386.1"/>
    <property type="molecule type" value="Genomic_DNA"/>
</dbReference>
<dbReference type="PANTHER" id="PTHR34136:SF1">
    <property type="entry name" value="UDP-N-ACETYL-D-MANNOSAMINURONIC ACID TRANSFERASE"/>
    <property type="match status" value="1"/>
</dbReference>
<keyword evidence="1" id="KW-0328">Glycosyltransferase</keyword>
<evidence type="ECO:0000256" key="1">
    <source>
        <dbReference type="ARBA" id="ARBA00022676"/>
    </source>
</evidence>
<dbReference type="InterPro" id="IPR004629">
    <property type="entry name" value="WecG_TagA_CpsF"/>
</dbReference>
<dbReference type="Pfam" id="PF03808">
    <property type="entry name" value="Glyco_tran_WecG"/>
    <property type="match status" value="1"/>
</dbReference>
<sequence>MRYNFIGVDVDVITYKELFAKCEQWLQDKSARSKHVACVNVNCVVESYLNREIKEIFTKADISGPDSMPFVYWIRLITGQKCDRLYAPDIILNLCRIAVQRGYRLYLYGGAEGVPETMQQFLQSKFPGLQIVGTYSPPFRPLTLQEDALVCEQIRQANPDFIIVGLGSPKQDQWIQDHLSKIPGTIMIASGAAFDFFSNRIPQAPYWIQRSGFEWLFRLTQDPKRLWKRYTVYNFVFIWNFLLQLLRLKRFDSIRVPQNN</sequence>
<keyword evidence="2" id="KW-0808">Transferase</keyword>
<gene>
    <name evidence="3" type="ORF">HJG54_16995</name>
</gene>
<proteinExistence type="predicted"/>
<organism evidence="3">
    <name type="scientific">Leptolyngbya sp. NK1-12</name>
    <dbReference type="NCBI Taxonomy" id="2547451"/>
    <lineage>
        <taxon>Bacteria</taxon>
        <taxon>Bacillati</taxon>
        <taxon>Cyanobacteriota</taxon>
        <taxon>Cyanophyceae</taxon>
        <taxon>Leptolyngbyales</taxon>
        <taxon>Leptolyngbyaceae</taxon>
        <taxon>Leptolyngbya group</taxon>
        <taxon>Leptolyngbya</taxon>
    </lineage>
</organism>
<dbReference type="NCBIfam" id="TIGR00696">
    <property type="entry name" value="wecG_tagA_cpsF"/>
    <property type="match status" value="1"/>
</dbReference>
<evidence type="ECO:0000313" key="3">
    <source>
        <dbReference type="EMBL" id="WNZ24386.1"/>
    </source>
</evidence>
<dbReference type="CDD" id="cd06533">
    <property type="entry name" value="Glyco_transf_WecG_TagA"/>
    <property type="match status" value="1"/>
</dbReference>
<dbReference type="PANTHER" id="PTHR34136">
    <property type="match status" value="1"/>
</dbReference>
<evidence type="ECO:0000256" key="2">
    <source>
        <dbReference type="ARBA" id="ARBA00022679"/>
    </source>
</evidence>
<dbReference type="AlphaFoldDB" id="A0AA96WMU3"/>
<dbReference type="RefSeq" id="WP_316430163.1">
    <property type="nucleotide sequence ID" value="NZ_CP053586.1"/>
</dbReference>
<name>A0AA96WMU3_9CYAN</name>
<reference evidence="3" key="1">
    <citation type="submission" date="2020-05" db="EMBL/GenBank/DDBJ databases">
        <authorList>
            <person name="Zhu T."/>
            <person name="Keshari N."/>
            <person name="Lu X."/>
        </authorList>
    </citation>
    <scope>NUCLEOTIDE SEQUENCE</scope>
    <source>
        <strain evidence="3">NK1-12</strain>
    </source>
</reference>